<name>A0A8S5SDN9_9CAUD</name>
<sequence length="134" mass="15153">MSAITPETLAKEIKSAVEWLKEKDCGCVTLKLNGTLAVCVGWSDGFDPDDETVIHSKTSPTYAICAAIKAWGSDDLRTDLDYVDFPYYEDGSVYDTEMTVYPDDKYYLWVATNFLNEFDTLKELDIDEKGLIHE</sequence>
<proteinExistence type="predicted"/>
<evidence type="ECO:0000313" key="1">
    <source>
        <dbReference type="EMBL" id="DAF49093.1"/>
    </source>
</evidence>
<reference evidence="1" key="1">
    <citation type="journal article" date="2021" name="Proc. Natl. Acad. Sci. U.S.A.">
        <title>A Catalog of Tens of Thousands of Viruses from Human Metagenomes Reveals Hidden Associations with Chronic Diseases.</title>
        <authorList>
            <person name="Tisza M.J."/>
            <person name="Buck C.B."/>
        </authorList>
    </citation>
    <scope>NUCLEOTIDE SEQUENCE</scope>
    <source>
        <strain evidence="1">Ctnpt50</strain>
    </source>
</reference>
<accession>A0A8S5SDN9</accession>
<dbReference type="EMBL" id="BK032577">
    <property type="protein sequence ID" value="DAF49093.1"/>
    <property type="molecule type" value="Genomic_DNA"/>
</dbReference>
<protein>
    <submittedName>
        <fullName evidence="1">Uncharacterized protein</fullName>
    </submittedName>
</protein>
<organism evidence="1">
    <name type="scientific">Siphoviridae sp. ctnpt50</name>
    <dbReference type="NCBI Taxonomy" id="2827941"/>
    <lineage>
        <taxon>Viruses</taxon>
        <taxon>Duplodnaviria</taxon>
        <taxon>Heunggongvirae</taxon>
        <taxon>Uroviricota</taxon>
        <taxon>Caudoviricetes</taxon>
    </lineage>
</organism>